<dbReference type="OrthoDB" id="9786526at2"/>
<keyword evidence="3" id="KW-0238">DNA-binding</keyword>
<protein>
    <submittedName>
        <fullName evidence="6">LysR family transcriptional regulator</fullName>
    </submittedName>
</protein>
<dbReference type="Pfam" id="PF00126">
    <property type="entry name" value="HTH_1"/>
    <property type="match status" value="1"/>
</dbReference>
<evidence type="ECO:0000313" key="6">
    <source>
        <dbReference type="EMBL" id="SAL85464.1"/>
    </source>
</evidence>
<dbReference type="InterPro" id="IPR058163">
    <property type="entry name" value="LysR-type_TF_proteobact-type"/>
</dbReference>
<reference evidence="6" key="1">
    <citation type="submission" date="2016-01" db="EMBL/GenBank/DDBJ databases">
        <authorList>
            <person name="Peeters C."/>
        </authorList>
    </citation>
    <scope>NUCLEOTIDE SEQUENCE [LARGE SCALE GENOMIC DNA]</scope>
    <source>
        <strain evidence="6">LMG 29317</strain>
    </source>
</reference>
<dbReference type="InterPro" id="IPR005119">
    <property type="entry name" value="LysR_subst-bd"/>
</dbReference>
<organism evidence="6 7">
    <name type="scientific">Caballeronia arvi</name>
    <dbReference type="NCBI Taxonomy" id="1777135"/>
    <lineage>
        <taxon>Bacteria</taxon>
        <taxon>Pseudomonadati</taxon>
        <taxon>Pseudomonadota</taxon>
        <taxon>Betaproteobacteria</taxon>
        <taxon>Burkholderiales</taxon>
        <taxon>Burkholderiaceae</taxon>
        <taxon>Caballeronia</taxon>
    </lineage>
</organism>
<dbReference type="Pfam" id="PF03466">
    <property type="entry name" value="LysR_substrate"/>
    <property type="match status" value="1"/>
</dbReference>
<dbReference type="EMBL" id="FCOM02000061">
    <property type="protein sequence ID" value="SAL85464.1"/>
    <property type="molecule type" value="Genomic_DNA"/>
</dbReference>
<dbReference type="Proteomes" id="UP000055019">
    <property type="component" value="Unassembled WGS sequence"/>
</dbReference>
<comment type="similarity">
    <text evidence="1">Belongs to the LysR transcriptional regulatory family.</text>
</comment>
<comment type="caution">
    <text evidence="6">The sequence shown here is derived from an EMBL/GenBank/DDBJ whole genome shotgun (WGS) entry which is preliminary data.</text>
</comment>
<keyword evidence="7" id="KW-1185">Reference proteome</keyword>
<dbReference type="Gene3D" id="1.10.10.10">
    <property type="entry name" value="Winged helix-like DNA-binding domain superfamily/Winged helix DNA-binding domain"/>
    <property type="match status" value="1"/>
</dbReference>
<dbReference type="InterPro" id="IPR000847">
    <property type="entry name" value="LysR_HTH_N"/>
</dbReference>
<dbReference type="InterPro" id="IPR036390">
    <property type="entry name" value="WH_DNA-bd_sf"/>
</dbReference>
<dbReference type="SUPFAM" id="SSF53850">
    <property type="entry name" value="Periplasmic binding protein-like II"/>
    <property type="match status" value="1"/>
</dbReference>
<evidence type="ECO:0000313" key="7">
    <source>
        <dbReference type="Proteomes" id="UP000055019"/>
    </source>
</evidence>
<evidence type="ECO:0000259" key="5">
    <source>
        <dbReference type="PROSITE" id="PS50931"/>
    </source>
</evidence>
<keyword evidence="4" id="KW-0804">Transcription</keyword>
<evidence type="ECO:0000256" key="4">
    <source>
        <dbReference type="ARBA" id="ARBA00023163"/>
    </source>
</evidence>
<evidence type="ECO:0000256" key="2">
    <source>
        <dbReference type="ARBA" id="ARBA00023015"/>
    </source>
</evidence>
<dbReference type="SUPFAM" id="SSF46785">
    <property type="entry name" value="Winged helix' DNA-binding domain"/>
    <property type="match status" value="1"/>
</dbReference>
<dbReference type="GO" id="GO:0043565">
    <property type="term" value="F:sequence-specific DNA binding"/>
    <property type="evidence" value="ECO:0007669"/>
    <property type="project" value="TreeGrafter"/>
</dbReference>
<feature type="domain" description="HTH lysR-type" evidence="5">
    <location>
        <begin position="1"/>
        <end position="32"/>
    </location>
</feature>
<dbReference type="RefSeq" id="WP_087039393.1">
    <property type="nucleotide sequence ID" value="NZ_FCOM02000061.1"/>
</dbReference>
<gene>
    <name evidence="6" type="ORF">AWB74_07311</name>
</gene>
<name>A0A158KWI2_9BURK</name>
<dbReference type="CDD" id="cd08422">
    <property type="entry name" value="PBP2_CrgA_like"/>
    <property type="match status" value="1"/>
</dbReference>
<dbReference type="Gene3D" id="3.40.190.290">
    <property type="match status" value="1"/>
</dbReference>
<dbReference type="PROSITE" id="PS50931">
    <property type="entry name" value="HTH_LYSR"/>
    <property type="match status" value="1"/>
</dbReference>
<dbReference type="AlphaFoldDB" id="A0A158KWI2"/>
<dbReference type="PANTHER" id="PTHR30537">
    <property type="entry name" value="HTH-TYPE TRANSCRIPTIONAL REGULATOR"/>
    <property type="match status" value="1"/>
</dbReference>
<dbReference type="GO" id="GO:0006351">
    <property type="term" value="P:DNA-templated transcription"/>
    <property type="evidence" value="ECO:0007669"/>
    <property type="project" value="TreeGrafter"/>
</dbReference>
<evidence type="ECO:0000256" key="3">
    <source>
        <dbReference type="ARBA" id="ARBA00023125"/>
    </source>
</evidence>
<sequence>MSTAATSRAIATLEAHLNARLLHRGTRRVTLTEAGKRYLQRCKQILECVDVAEAEAADAQLRPSGHLRIHASTGLGQSYLVPAILCYQPQHSAVSVDLTPSQHVPNIIDEGFDLTVQGSIAELPASSLVAQRLGTVHSVLCVSPSYLRKHGALRTFAELSRNPCHQLASTIFPRDVWIFDCPNGTETFPLSKTRFSVNVAGALAVALCEGTGIGALPISTASRLLRSGALCACWPIIGPQALFPSRQYLNAKVKTFVEFIMEFVPRIESKRCDAYHVNAQIESMAIRISINL</sequence>
<accession>A0A158KWI2</accession>
<evidence type="ECO:0000256" key="1">
    <source>
        <dbReference type="ARBA" id="ARBA00009437"/>
    </source>
</evidence>
<dbReference type="PANTHER" id="PTHR30537:SF5">
    <property type="entry name" value="HTH-TYPE TRANSCRIPTIONAL ACTIVATOR TTDR-RELATED"/>
    <property type="match status" value="1"/>
</dbReference>
<dbReference type="InterPro" id="IPR036388">
    <property type="entry name" value="WH-like_DNA-bd_sf"/>
</dbReference>
<proteinExistence type="inferred from homology"/>
<keyword evidence="2" id="KW-0805">Transcription regulation</keyword>
<dbReference type="GO" id="GO:0003700">
    <property type="term" value="F:DNA-binding transcription factor activity"/>
    <property type="evidence" value="ECO:0007669"/>
    <property type="project" value="InterPro"/>
</dbReference>